<evidence type="ECO:0000259" key="10">
    <source>
        <dbReference type="PROSITE" id="PS50262"/>
    </source>
</evidence>
<dbReference type="SUPFAM" id="SSF81321">
    <property type="entry name" value="Family A G protein-coupled receptor-like"/>
    <property type="match status" value="1"/>
</dbReference>
<sequence length="369" mass="42124">MSSEKLNSSSNDKMNSTITVSSDMWHPALDKFYSVFGITICIVGFIANLSVVLAFITHRRLRTKVNAFLVSLAISDLLLTGISMPLELEWHIRSEFIHDAIVCDLLYTTYFLNLTSSSLNLLLLSIYRYLSIAFPFFMKRVSSHHVLLALGASWLYSGITASLPIMGWRRFPTVTHRKCLYSFNKEFILFILTTNWLSPAILVFFFYGLIFRIARIQAIKILKNKILTDHEKIRSPLFKGAKTLAKIATVYLICWFPYVTEVLLVMAGAVAKVPSEVHYLFVFLCYTSAAINPFLYAGLCKDFRQVFRKCAGKASRQLTARFRCLWESPCRFVAARWGGVQKVSKRWRRSRMPRGSSSVYHQPTAASLV</sequence>
<reference evidence="11" key="2">
    <citation type="journal article" date="2023" name="Science">
        <title>Genomic signatures of disease resistance in endangered staghorn corals.</title>
        <authorList>
            <person name="Vollmer S.V."/>
            <person name="Selwyn J.D."/>
            <person name="Despard B.A."/>
            <person name="Roesel C.L."/>
        </authorList>
    </citation>
    <scope>NUCLEOTIDE SEQUENCE</scope>
    <source>
        <strain evidence="11">K2</strain>
    </source>
</reference>
<evidence type="ECO:0000256" key="6">
    <source>
        <dbReference type="ARBA" id="ARBA00023136"/>
    </source>
</evidence>
<dbReference type="Proteomes" id="UP001249851">
    <property type="component" value="Unassembled WGS sequence"/>
</dbReference>
<evidence type="ECO:0000256" key="8">
    <source>
        <dbReference type="ARBA" id="ARBA00023224"/>
    </source>
</evidence>
<dbReference type="GO" id="GO:0045202">
    <property type="term" value="C:synapse"/>
    <property type="evidence" value="ECO:0007669"/>
    <property type="project" value="GOC"/>
</dbReference>
<keyword evidence="7 11" id="KW-0675">Receptor</keyword>
<organism evidence="11 12">
    <name type="scientific">Acropora cervicornis</name>
    <name type="common">Staghorn coral</name>
    <dbReference type="NCBI Taxonomy" id="6130"/>
    <lineage>
        <taxon>Eukaryota</taxon>
        <taxon>Metazoa</taxon>
        <taxon>Cnidaria</taxon>
        <taxon>Anthozoa</taxon>
        <taxon>Hexacorallia</taxon>
        <taxon>Scleractinia</taxon>
        <taxon>Astrocoeniina</taxon>
        <taxon>Acroporidae</taxon>
        <taxon>Acropora</taxon>
    </lineage>
</organism>
<protein>
    <submittedName>
        <fullName evidence="11">Histamine H2 receptor</fullName>
    </submittedName>
</protein>
<keyword evidence="8" id="KW-0807">Transducer</keyword>
<dbReference type="Pfam" id="PF00001">
    <property type="entry name" value="7tm_1"/>
    <property type="match status" value="1"/>
</dbReference>
<dbReference type="SMART" id="SM01381">
    <property type="entry name" value="7TM_GPCR_Srsx"/>
    <property type="match status" value="1"/>
</dbReference>
<dbReference type="PRINTS" id="PR00237">
    <property type="entry name" value="GPCRRHODOPSN"/>
</dbReference>
<evidence type="ECO:0000313" key="11">
    <source>
        <dbReference type="EMBL" id="KAK2565349.1"/>
    </source>
</evidence>
<dbReference type="GO" id="GO:0030594">
    <property type="term" value="F:neurotransmitter receptor activity"/>
    <property type="evidence" value="ECO:0007669"/>
    <property type="project" value="TreeGrafter"/>
</dbReference>
<evidence type="ECO:0000256" key="3">
    <source>
        <dbReference type="ARBA" id="ARBA00022692"/>
    </source>
</evidence>
<feature type="transmembrane region" description="Helical" evidence="9">
    <location>
        <begin position="187"/>
        <end position="210"/>
    </location>
</feature>
<dbReference type="InterPro" id="IPR000276">
    <property type="entry name" value="GPCR_Rhodpsn"/>
</dbReference>
<feature type="transmembrane region" description="Helical" evidence="9">
    <location>
        <begin position="248"/>
        <end position="271"/>
    </location>
</feature>
<evidence type="ECO:0000256" key="2">
    <source>
        <dbReference type="ARBA" id="ARBA00022475"/>
    </source>
</evidence>
<dbReference type="PANTHER" id="PTHR24247">
    <property type="entry name" value="5-HYDROXYTRYPTAMINE RECEPTOR"/>
    <property type="match status" value="1"/>
</dbReference>
<feature type="transmembrane region" description="Helical" evidence="9">
    <location>
        <begin position="146"/>
        <end position="167"/>
    </location>
</feature>
<dbReference type="Gene3D" id="1.20.1070.10">
    <property type="entry name" value="Rhodopsin 7-helix transmembrane proteins"/>
    <property type="match status" value="1"/>
</dbReference>
<dbReference type="GO" id="GO:0004993">
    <property type="term" value="F:G protein-coupled serotonin receptor activity"/>
    <property type="evidence" value="ECO:0007669"/>
    <property type="project" value="TreeGrafter"/>
</dbReference>
<feature type="transmembrane region" description="Helical" evidence="9">
    <location>
        <begin position="277"/>
        <end position="299"/>
    </location>
</feature>
<keyword evidence="3 9" id="KW-0812">Transmembrane</keyword>
<comment type="subcellular location">
    <subcellularLocation>
        <location evidence="1">Cell membrane</location>
        <topology evidence="1">Multi-pass membrane protein</topology>
    </subcellularLocation>
</comment>
<evidence type="ECO:0000256" key="7">
    <source>
        <dbReference type="ARBA" id="ARBA00023170"/>
    </source>
</evidence>
<dbReference type="GO" id="GO:0007268">
    <property type="term" value="P:chemical synaptic transmission"/>
    <property type="evidence" value="ECO:0007669"/>
    <property type="project" value="TreeGrafter"/>
</dbReference>
<feature type="transmembrane region" description="Helical" evidence="9">
    <location>
        <begin position="32"/>
        <end position="56"/>
    </location>
</feature>
<feature type="domain" description="G-protein coupled receptors family 1 profile" evidence="10">
    <location>
        <begin position="47"/>
        <end position="296"/>
    </location>
</feature>
<keyword evidence="5" id="KW-0297">G-protein coupled receptor</keyword>
<gene>
    <name evidence="11" type="ORF">P5673_011319</name>
</gene>
<proteinExistence type="predicted"/>
<evidence type="ECO:0000313" key="12">
    <source>
        <dbReference type="Proteomes" id="UP001249851"/>
    </source>
</evidence>
<dbReference type="InterPro" id="IPR017452">
    <property type="entry name" value="GPCR_Rhodpsn_7TM"/>
</dbReference>
<feature type="transmembrane region" description="Helical" evidence="9">
    <location>
        <begin position="68"/>
        <end position="86"/>
    </location>
</feature>
<dbReference type="AlphaFoldDB" id="A0AAD9QPX1"/>
<comment type="caution">
    <text evidence="11">The sequence shown here is derived from an EMBL/GenBank/DDBJ whole genome shotgun (WGS) entry which is preliminary data.</text>
</comment>
<reference evidence="11" key="1">
    <citation type="journal article" date="2023" name="G3 (Bethesda)">
        <title>Whole genome assembly and annotation of the endangered Caribbean coral Acropora cervicornis.</title>
        <authorList>
            <person name="Selwyn J.D."/>
            <person name="Vollmer S.V."/>
        </authorList>
    </citation>
    <scope>NUCLEOTIDE SEQUENCE</scope>
    <source>
        <strain evidence="11">K2</strain>
    </source>
</reference>
<dbReference type="PANTHER" id="PTHR24247:SF278">
    <property type="entry name" value="HISTAMINE H2 RECEPTOR"/>
    <property type="match status" value="1"/>
</dbReference>
<evidence type="ECO:0000256" key="1">
    <source>
        <dbReference type="ARBA" id="ARBA00004651"/>
    </source>
</evidence>
<dbReference type="GO" id="GO:0005886">
    <property type="term" value="C:plasma membrane"/>
    <property type="evidence" value="ECO:0007669"/>
    <property type="project" value="UniProtKB-SubCell"/>
</dbReference>
<dbReference type="PROSITE" id="PS50262">
    <property type="entry name" value="G_PROTEIN_RECEP_F1_2"/>
    <property type="match status" value="1"/>
</dbReference>
<dbReference type="EMBL" id="JARQWQ010000020">
    <property type="protein sequence ID" value="KAK2565349.1"/>
    <property type="molecule type" value="Genomic_DNA"/>
</dbReference>
<evidence type="ECO:0000256" key="5">
    <source>
        <dbReference type="ARBA" id="ARBA00023040"/>
    </source>
</evidence>
<keyword evidence="12" id="KW-1185">Reference proteome</keyword>
<dbReference type="GO" id="GO:0007187">
    <property type="term" value="P:G protein-coupled receptor signaling pathway, coupled to cyclic nucleotide second messenger"/>
    <property type="evidence" value="ECO:0007669"/>
    <property type="project" value="TreeGrafter"/>
</dbReference>
<keyword evidence="6 9" id="KW-0472">Membrane</keyword>
<keyword evidence="4 9" id="KW-1133">Transmembrane helix</keyword>
<feature type="transmembrane region" description="Helical" evidence="9">
    <location>
        <begin position="106"/>
        <end position="126"/>
    </location>
</feature>
<accession>A0AAD9QPX1</accession>
<evidence type="ECO:0000256" key="9">
    <source>
        <dbReference type="SAM" id="Phobius"/>
    </source>
</evidence>
<evidence type="ECO:0000256" key="4">
    <source>
        <dbReference type="ARBA" id="ARBA00022989"/>
    </source>
</evidence>
<name>A0AAD9QPX1_ACRCE</name>
<keyword evidence="2" id="KW-1003">Cell membrane</keyword>
<dbReference type="GO" id="GO:0030425">
    <property type="term" value="C:dendrite"/>
    <property type="evidence" value="ECO:0007669"/>
    <property type="project" value="TreeGrafter"/>
</dbReference>